<gene>
    <name evidence="1" type="ORF">NUW58_g2411</name>
</gene>
<dbReference type="Proteomes" id="UP001143856">
    <property type="component" value="Unassembled WGS sequence"/>
</dbReference>
<organism evidence="1 2">
    <name type="scientific">Xylaria curta</name>
    <dbReference type="NCBI Taxonomy" id="42375"/>
    <lineage>
        <taxon>Eukaryota</taxon>
        <taxon>Fungi</taxon>
        <taxon>Dikarya</taxon>
        <taxon>Ascomycota</taxon>
        <taxon>Pezizomycotina</taxon>
        <taxon>Sordariomycetes</taxon>
        <taxon>Xylariomycetidae</taxon>
        <taxon>Xylariales</taxon>
        <taxon>Xylariaceae</taxon>
        <taxon>Xylaria</taxon>
    </lineage>
</organism>
<reference evidence="1" key="1">
    <citation type="submission" date="2022-10" db="EMBL/GenBank/DDBJ databases">
        <title>Genome Sequence of Xylaria curta.</title>
        <authorList>
            <person name="Buettner E."/>
        </authorList>
    </citation>
    <scope>NUCLEOTIDE SEQUENCE</scope>
    <source>
        <strain evidence="1">Babe10</strain>
    </source>
</reference>
<evidence type="ECO:0000313" key="1">
    <source>
        <dbReference type="EMBL" id="KAJ2991736.1"/>
    </source>
</evidence>
<dbReference type="EMBL" id="JAPDGR010000311">
    <property type="protein sequence ID" value="KAJ2991736.1"/>
    <property type="molecule type" value="Genomic_DNA"/>
</dbReference>
<sequence length="105" mass="11672">MHLTVKTAELPEGLSKVKIESTLVYSVFEAPLNLPADSFDNCVGATPQDRKFFEKYLNILPEYAESGKIKPNPSRELGGLEAISEGFELQKEGKVRAEKLVYKIA</sequence>
<name>A0ACC1PII5_9PEZI</name>
<accession>A0ACC1PII5</accession>
<proteinExistence type="predicted"/>
<comment type="caution">
    <text evidence="1">The sequence shown here is derived from an EMBL/GenBank/DDBJ whole genome shotgun (WGS) entry which is preliminary data.</text>
</comment>
<protein>
    <submittedName>
        <fullName evidence="1">Uncharacterized protein</fullName>
    </submittedName>
</protein>
<keyword evidence="2" id="KW-1185">Reference proteome</keyword>
<evidence type="ECO:0000313" key="2">
    <source>
        <dbReference type="Proteomes" id="UP001143856"/>
    </source>
</evidence>